<dbReference type="SUPFAM" id="SSF54637">
    <property type="entry name" value="Thioesterase/thiol ester dehydrase-isomerase"/>
    <property type="match status" value="2"/>
</dbReference>
<dbReference type="PANTHER" id="PTHR11066">
    <property type="entry name" value="ACYL-COA THIOESTERASE"/>
    <property type="match status" value="1"/>
</dbReference>
<evidence type="ECO:0000256" key="1">
    <source>
        <dbReference type="ARBA" id="ARBA00006538"/>
    </source>
</evidence>
<comment type="caution">
    <text evidence="2">The sequence shown here is derived from an EMBL/GenBank/DDBJ whole genome shotgun (WGS) entry which is preliminary data.</text>
</comment>
<dbReference type="RefSeq" id="XP_040714298.1">
    <property type="nucleotide sequence ID" value="XM_040860590.1"/>
</dbReference>
<evidence type="ECO:0000313" key="2">
    <source>
        <dbReference type="EMBL" id="ORY62462.1"/>
    </source>
</evidence>
<accession>A0A1Y2DT59</accession>
<reference evidence="2 3" key="1">
    <citation type="submission" date="2016-07" db="EMBL/GenBank/DDBJ databases">
        <title>Pervasive Adenine N6-methylation of Active Genes in Fungi.</title>
        <authorList>
            <consortium name="DOE Joint Genome Institute"/>
            <person name="Mondo S.J."/>
            <person name="Dannebaum R.O."/>
            <person name="Kuo R.C."/>
            <person name="Labutti K."/>
            <person name="Haridas S."/>
            <person name="Kuo A."/>
            <person name="Salamov A."/>
            <person name="Ahrendt S.R."/>
            <person name="Lipzen A."/>
            <person name="Sullivan W."/>
            <person name="Andreopoulos W.B."/>
            <person name="Clum A."/>
            <person name="Lindquist E."/>
            <person name="Daum C."/>
            <person name="Ramamoorthy G.K."/>
            <person name="Gryganskyi A."/>
            <person name="Culley D."/>
            <person name="Magnuson J.K."/>
            <person name="James T.Y."/>
            <person name="O'Malley M.A."/>
            <person name="Stajich J.E."/>
            <person name="Spatafora J.W."/>
            <person name="Visel A."/>
            <person name="Grigoriev I.V."/>
        </authorList>
    </citation>
    <scope>NUCLEOTIDE SEQUENCE [LARGE SCALE GENOMIC DNA]</scope>
    <source>
        <strain evidence="2 3">CBS 129021</strain>
    </source>
</reference>
<sequence>MKEETWEIQSRIPFTTTMTTNIARDDADRRLTFQEALSIMPIPDRVVDGHTIKRYMSLRSAWFPGIDLPVGMDDEGVEKPMRFPSEGRAAYGGHVYSQAGLAASKAFEDMLAGGKAMAKKKEFGIHTMHGYFSEAGIVERPFIYEVACIAANPSFHNLFVTARQPTRPSTNPQGDHFPIDDAELPLGPVCFNSLVSFRPAGLSQLDAQEASVQARFSNLLRSRPPAEWDPAPLTDIDVLKAALGPTKEPGSFPIVDMKKVDLTTFNSGKPLHERRELLLYRLLAPLPASNTDAHILTHAFEADRNGLLMVGNHCGFGFEFGKAASLSYSFVVHVNPKDTIMQYKAGIGIGMDEWWIQEASFPRVEAGRAIIMSKIWSPTGVHVATEYQDGILRRAWRDEEREKL</sequence>
<protein>
    <submittedName>
        <fullName evidence="2">Thioesterase-like superfamily-domain-containing protein</fullName>
    </submittedName>
</protein>
<dbReference type="InterPro" id="IPR003703">
    <property type="entry name" value="Acyl_CoA_thio"/>
</dbReference>
<dbReference type="GO" id="GO:0006637">
    <property type="term" value="P:acyl-CoA metabolic process"/>
    <property type="evidence" value="ECO:0007669"/>
    <property type="project" value="InterPro"/>
</dbReference>
<dbReference type="InterPro" id="IPR029069">
    <property type="entry name" value="HotDog_dom_sf"/>
</dbReference>
<dbReference type="Proteomes" id="UP000193689">
    <property type="component" value="Unassembled WGS sequence"/>
</dbReference>
<dbReference type="GO" id="GO:0005782">
    <property type="term" value="C:peroxisomal matrix"/>
    <property type="evidence" value="ECO:0007669"/>
    <property type="project" value="TreeGrafter"/>
</dbReference>
<dbReference type="CDD" id="cd03444">
    <property type="entry name" value="Thioesterase_II_repeat1"/>
    <property type="match status" value="1"/>
</dbReference>
<dbReference type="STRING" id="1141098.A0A1Y2DT59"/>
<dbReference type="EMBL" id="MCFJ01000009">
    <property type="protein sequence ID" value="ORY62462.1"/>
    <property type="molecule type" value="Genomic_DNA"/>
</dbReference>
<dbReference type="InterPro" id="IPR042171">
    <property type="entry name" value="Acyl-CoA_hotdog"/>
</dbReference>
<organism evidence="2 3">
    <name type="scientific">Pseudomassariella vexata</name>
    <dbReference type="NCBI Taxonomy" id="1141098"/>
    <lineage>
        <taxon>Eukaryota</taxon>
        <taxon>Fungi</taxon>
        <taxon>Dikarya</taxon>
        <taxon>Ascomycota</taxon>
        <taxon>Pezizomycotina</taxon>
        <taxon>Sordariomycetes</taxon>
        <taxon>Xylariomycetidae</taxon>
        <taxon>Amphisphaeriales</taxon>
        <taxon>Pseudomassariaceae</taxon>
        <taxon>Pseudomassariella</taxon>
    </lineage>
</organism>
<dbReference type="GeneID" id="63776802"/>
<dbReference type="AlphaFoldDB" id="A0A1Y2DT59"/>
<dbReference type="Gene3D" id="2.40.160.210">
    <property type="entry name" value="Acyl-CoA thioesterase, double hotdog domain"/>
    <property type="match status" value="1"/>
</dbReference>
<comment type="similarity">
    <text evidence="1">Belongs to the C/M/P thioester hydrolase family.</text>
</comment>
<dbReference type="InParanoid" id="A0A1Y2DT59"/>
<dbReference type="PANTHER" id="PTHR11066:SF64">
    <property type="entry name" value="ACYL-COA THIOESTERASE (AFU_ORTHOLOGUE AFUA_1G12060)"/>
    <property type="match status" value="1"/>
</dbReference>
<dbReference type="OrthoDB" id="68328at2759"/>
<dbReference type="GO" id="GO:0047617">
    <property type="term" value="F:fatty acyl-CoA hydrolase activity"/>
    <property type="evidence" value="ECO:0007669"/>
    <property type="project" value="InterPro"/>
</dbReference>
<gene>
    <name evidence="2" type="ORF">BCR38DRAFT_438643</name>
</gene>
<evidence type="ECO:0000313" key="3">
    <source>
        <dbReference type="Proteomes" id="UP000193689"/>
    </source>
</evidence>
<keyword evidence="3" id="KW-1185">Reference proteome</keyword>
<proteinExistence type="inferred from homology"/>
<dbReference type="GO" id="GO:0009062">
    <property type="term" value="P:fatty acid catabolic process"/>
    <property type="evidence" value="ECO:0007669"/>
    <property type="project" value="TreeGrafter"/>
</dbReference>
<name>A0A1Y2DT59_9PEZI</name>